<dbReference type="Pfam" id="PF01926">
    <property type="entry name" value="MMR_HSR1"/>
    <property type="match status" value="1"/>
</dbReference>
<dbReference type="EMBL" id="MNPL01008483">
    <property type="protein sequence ID" value="OQR74218.1"/>
    <property type="molecule type" value="Genomic_DNA"/>
</dbReference>
<dbReference type="OrthoDB" id="347018at2759"/>
<dbReference type="PANTHER" id="PTHR11702:SF43">
    <property type="entry name" value="GTP-BINDING PROTEIN 10"/>
    <property type="match status" value="1"/>
</dbReference>
<evidence type="ECO:0000256" key="2">
    <source>
        <dbReference type="ARBA" id="ARBA00007699"/>
    </source>
</evidence>
<dbReference type="GO" id="GO:0003924">
    <property type="term" value="F:GTPase activity"/>
    <property type="evidence" value="ECO:0007669"/>
    <property type="project" value="InterPro"/>
</dbReference>
<comment type="caution">
    <text evidence="9">The sequence shown here is derived from an EMBL/GenBank/DDBJ whole genome shotgun (WGS) entry which is preliminary data.</text>
</comment>
<keyword evidence="6" id="KW-0539">Nucleus</keyword>
<reference evidence="9 10" key="1">
    <citation type="journal article" date="2017" name="Gigascience">
        <title>Draft genome of the honey bee ectoparasitic mite, Tropilaelaps mercedesae, is shaped by the parasitic life history.</title>
        <authorList>
            <person name="Dong X."/>
            <person name="Armstrong S.D."/>
            <person name="Xia D."/>
            <person name="Makepeace B.L."/>
            <person name="Darby A.C."/>
            <person name="Kadowaki T."/>
        </authorList>
    </citation>
    <scope>NUCLEOTIDE SEQUENCE [LARGE SCALE GENOMIC DNA]</scope>
    <source>
        <strain evidence="9">Wuxi-XJTLU</strain>
    </source>
</reference>
<dbReference type="Proteomes" id="UP000192247">
    <property type="component" value="Unassembled WGS sequence"/>
</dbReference>
<comment type="similarity">
    <text evidence="2">Belongs to the TRAFAC class OBG-HflX-like GTPase superfamily. OBG GTPase family.</text>
</comment>
<dbReference type="InParanoid" id="A0A1V9XLJ8"/>
<dbReference type="InterPro" id="IPR027417">
    <property type="entry name" value="P-loop_NTPase"/>
</dbReference>
<evidence type="ECO:0000256" key="4">
    <source>
        <dbReference type="ARBA" id="ARBA00022741"/>
    </source>
</evidence>
<dbReference type="InterPro" id="IPR036726">
    <property type="entry name" value="GTP1_OBG_dom_sf"/>
</dbReference>
<dbReference type="GO" id="GO:0042254">
    <property type="term" value="P:ribosome biogenesis"/>
    <property type="evidence" value="ECO:0007669"/>
    <property type="project" value="UniProtKB-UniRule"/>
</dbReference>
<evidence type="ECO:0000256" key="5">
    <source>
        <dbReference type="ARBA" id="ARBA00023134"/>
    </source>
</evidence>
<dbReference type="PRINTS" id="PR00326">
    <property type="entry name" value="GTP1OBG"/>
</dbReference>
<keyword evidence="10" id="KW-1185">Reference proteome</keyword>
<dbReference type="PROSITE" id="PS51883">
    <property type="entry name" value="OBG"/>
    <property type="match status" value="1"/>
</dbReference>
<gene>
    <name evidence="9" type="ORF">BIW11_01004</name>
</gene>
<name>A0A1V9XLJ8_9ACAR</name>
<evidence type="ECO:0000256" key="6">
    <source>
        <dbReference type="ARBA" id="ARBA00023242"/>
    </source>
</evidence>
<dbReference type="Gene3D" id="3.40.50.300">
    <property type="entry name" value="P-loop containing nucleotide triphosphate hydrolases"/>
    <property type="match status" value="1"/>
</dbReference>
<evidence type="ECO:0000256" key="3">
    <source>
        <dbReference type="ARBA" id="ARBA00022517"/>
    </source>
</evidence>
<keyword evidence="3" id="KW-0690">Ribosome biogenesis</keyword>
<keyword evidence="5" id="KW-0342">GTP-binding</keyword>
<dbReference type="GO" id="GO:0005730">
    <property type="term" value="C:nucleolus"/>
    <property type="evidence" value="ECO:0007669"/>
    <property type="project" value="UniProtKB-SubCell"/>
</dbReference>
<dbReference type="STRING" id="418985.A0A1V9XLJ8"/>
<dbReference type="FunCoup" id="A0A1V9XLJ8">
    <property type="interactions" value="714"/>
</dbReference>
<dbReference type="InterPro" id="IPR045086">
    <property type="entry name" value="OBG_GTPase"/>
</dbReference>
<dbReference type="AlphaFoldDB" id="A0A1V9XLJ8"/>
<dbReference type="GO" id="GO:0000287">
    <property type="term" value="F:magnesium ion binding"/>
    <property type="evidence" value="ECO:0007669"/>
    <property type="project" value="InterPro"/>
</dbReference>
<dbReference type="PIRSF" id="PIRSF002401">
    <property type="entry name" value="GTP_bd_Obg/CgtA"/>
    <property type="match status" value="1"/>
</dbReference>
<dbReference type="GO" id="GO:0005739">
    <property type="term" value="C:mitochondrion"/>
    <property type="evidence" value="ECO:0007669"/>
    <property type="project" value="TreeGrafter"/>
</dbReference>
<dbReference type="PROSITE" id="PS51710">
    <property type="entry name" value="G_OBG"/>
    <property type="match status" value="1"/>
</dbReference>
<evidence type="ECO:0000259" key="7">
    <source>
        <dbReference type="PROSITE" id="PS51710"/>
    </source>
</evidence>
<dbReference type="Gene3D" id="2.70.210.12">
    <property type="entry name" value="GTP1/OBG domain"/>
    <property type="match status" value="1"/>
</dbReference>
<dbReference type="InterPro" id="IPR006073">
    <property type="entry name" value="GTP-bd"/>
</dbReference>
<dbReference type="InterPro" id="IPR014100">
    <property type="entry name" value="GTP-bd_Obg/CgtA"/>
</dbReference>
<organism evidence="9 10">
    <name type="scientific">Tropilaelaps mercedesae</name>
    <dbReference type="NCBI Taxonomy" id="418985"/>
    <lineage>
        <taxon>Eukaryota</taxon>
        <taxon>Metazoa</taxon>
        <taxon>Ecdysozoa</taxon>
        <taxon>Arthropoda</taxon>
        <taxon>Chelicerata</taxon>
        <taxon>Arachnida</taxon>
        <taxon>Acari</taxon>
        <taxon>Parasitiformes</taxon>
        <taxon>Mesostigmata</taxon>
        <taxon>Gamasina</taxon>
        <taxon>Dermanyssoidea</taxon>
        <taxon>Laelapidae</taxon>
        <taxon>Tropilaelaps</taxon>
    </lineage>
</organism>
<evidence type="ECO:0000313" key="10">
    <source>
        <dbReference type="Proteomes" id="UP000192247"/>
    </source>
</evidence>
<dbReference type="InterPro" id="IPR031167">
    <property type="entry name" value="G_OBG"/>
</dbReference>
<feature type="domain" description="Obg" evidence="8">
    <location>
        <begin position="39"/>
        <end position="384"/>
    </location>
</feature>
<feature type="domain" description="OBG-type G" evidence="7">
    <location>
        <begin position="163"/>
        <end position="357"/>
    </location>
</feature>
<sequence>MLWRTVTLRCKIPSVSTATKATGTSDISKGLLRQVYKESTFIDRVRMKVTGGTGGSGYPKINGIGGRGGNVYVQTVNNVTLKNLLSKFPERRAKAGAGENSRPHVLLGKAGSDLIIQVPPADLVQPGEKFLVAAGGAGGTPRNGFMGRKGTDAVIGLFLKLIADIGFVGFPNAGKSTLLRGLSRATPKVANYPFTTIRPNVGVIEFPDFRQISLADLPGLIEGAHQNQGLGHNFLRHIERTSLLMFVIDIQGFQLNPHAAHRNAFETVMSLNKELELYKSELVHKPAILVVNKMDTENATEKFRELTESMANHQAFESLPDELRPTTRIDFKETVAIAARNTENVGTLKEKLRLHLDDLYELKKSEKDVEKVPLKLPQLVNQLV</sequence>
<evidence type="ECO:0000256" key="1">
    <source>
        <dbReference type="ARBA" id="ARBA00004604"/>
    </source>
</evidence>
<protein>
    <submittedName>
        <fullName evidence="9">GTP-binding protein 10-like</fullName>
    </submittedName>
</protein>
<dbReference type="GO" id="GO:0005525">
    <property type="term" value="F:GTP binding"/>
    <property type="evidence" value="ECO:0007669"/>
    <property type="project" value="UniProtKB-KW"/>
</dbReference>
<dbReference type="SUPFAM" id="SSF52540">
    <property type="entry name" value="P-loop containing nucleoside triphosphate hydrolases"/>
    <property type="match status" value="1"/>
</dbReference>
<evidence type="ECO:0000313" key="9">
    <source>
        <dbReference type="EMBL" id="OQR74218.1"/>
    </source>
</evidence>
<dbReference type="PANTHER" id="PTHR11702">
    <property type="entry name" value="DEVELOPMENTALLY REGULATED GTP-BINDING PROTEIN-RELATED"/>
    <property type="match status" value="1"/>
</dbReference>
<dbReference type="SUPFAM" id="SSF82051">
    <property type="entry name" value="Obg GTP-binding protein N-terminal domain"/>
    <property type="match status" value="1"/>
</dbReference>
<proteinExistence type="inferred from homology"/>
<keyword evidence="4" id="KW-0547">Nucleotide-binding</keyword>
<evidence type="ECO:0000259" key="8">
    <source>
        <dbReference type="PROSITE" id="PS51883"/>
    </source>
</evidence>
<dbReference type="InterPro" id="IPR006169">
    <property type="entry name" value="GTP1_OBG_dom"/>
</dbReference>
<comment type="subcellular location">
    <subcellularLocation>
        <location evidence="1">Nucleus</location>
        <location evidence="1">Nucleolus</location>
    </subcellularLocation>
</comment>
<dbReference type="Pfam" id="PF01018">
    <property type="entry name" value="GTP1_OBG"/>
    <property type="match status" value="1"/>
</dbReference>
<accession>A0A1V9XLJ8</accession>
<dbReference type="CDD" id="cd01898">
    <property type="entry name" value="Obg"/>
    <property type="match status" value="1"/>
</dbReference>